<proteinExistence type="predicted"/>
<evidence type="ECO:0000256" key="1">
    <source>
        <dbReference type="SAM" id="MobiDB-lite"/>
    </source>
</evidence>
<keyword evidence="3" id="KW-1185">Reference proteome</keyword>
<name>A0A9N7LXI8_9MYCO</name>
<sequence length="115" mass="11480">MGSMEASCGAPPITATASRSVVDTLARPGKALAASVSRVAGDTPDRAGRLRPGIPPIDASVTRPAGVRPGKAARPGAAKVGSSDDAVAVEGSSILVTELIGTLRSGRIPAERRVL</sequence>
<accession>A0A9N7LXI8</accession>
<gene>
    <name evidence="2" type="ORF">NJB1907Z4_C45880</name>
</gene>
<dbReference type="Proteomes" id="UP001058626">
    <property type="component" value="Chromosome"/>
</dbReference>
<reference evidence="2" key="1">
    <citation type="submission" date="2022-06" db="EMBL/GenBank/DDBJ databases">
        <title>Complete genome sequence of Mycobacterium pseudoshottsii NJB1907-Z4.</title>
        <authorList>
            <person name="Komine T."/>
            <person name="Fukano H."/>
            <person name="Wada S."/>
        </authorList>
    </citation>
    <scope>NUCLEOTIDE SEQUENCE</scope>
    <source>
        <strain evidence="2">NJB1907-Z4</strain>
    </source>
</reference>
<organism evidence="2 3">
    <name type="scientific">Mycobacterium pseudoshottsii</name>
    <dbReference type="NCBI Taxonomy" id="265949"/>
    <lineage>
        <taxon>Bacteria</taxon>
        <taxon>Bacillati</taxon>
        <taxon>Actinomycetota</taxon>
        <taxon>Actinomycetes</taxon>
        <taxon>Mycobacteriales</taxon>
        <taxon>Mycobacteriaceae</taxon>
        <taxon>Mycobacterium</taxon>
        <taxon>Mycobacterium ulcerans group</taxon>
    </lineage>
</organism>
<feature type="region of interest" description="Disordered" evidence="1">
    <location>
        <begin position="33"/>
        <end position="79"/>
    </location>
</feature>
<evidence type="ECO:0000313" key="3">
    <source>
        <dbReference type="Proteomes" id="UP001058626"/>
    </source>
</evidence>
<dbReference type="EMBL" id="AP026367">
    <property type="protein sequence ID" value="BDN84373.1"/>
    <property type="molecule type" value="Genomic_DNA"/>
</dbReference>
<evidence type="ECO:0000313" key="2">
    <source>
        <dbReference type="EMBL" id="BDN84373.1"/>
    </source>
</evidence>
<protein>
    <submittedName>
        <fullName evidence="2">Uncharacterized protein</fullName>
    </submittedName>
</protein>
<dbReference type="AlphaFoldDB" id="A0A9N7LXI8"/>